<dbReference type="eggNOG" id="KOG1267">
    <property type="taxonomic scope" value="Eukaryota"/>
</dbReference>
<feature type="region of interest" description="Disordered" evidence="8">
    <location>
        <begin position="455"/>
        <end position="476"/>
    </location>
</feature>
<dbReference type="STRING" id="126957.T1JPG1"/>
<reference evidence="10" key="1">
    <citation type="submission" date="2011-05" db="EMBL/GenBank/DDBJ databases">
        <authorList>
            <person name="Richards S.R."/>
            <person name="Qu J."/>
            <person name="Jiang H."/>
            <person name="Jhangiani S.N."/>
            <person name="Agravi P."/>
            <person name="Goodspeed R."/>
            <person name="Gross S."/>
            <person name="Mandapat C."/>
            <person name="Jackson L."/>
            <person name="Mathew T."/>
            <person name="Pu L."/>
            <person name="Thornton R."/>
            <person name="Saada N."/>
            <person name="Wilczek-Boney K.B."/>
            <person name="Lee S."/>
            <person name="Kovar C."/>
            <person name="Wu Y."/>
            <person name="Scherer S.E."/>
            <person name="Worley K.C."/>
            <person name="Muzny D.M."/>
            <person name="Gibbs R."/>
        </authorList>
    </citation>
    <scope>NUCLEOTIDE SEQUENCE</scope>
    <source>
        <strain evidence="10">Brora</strain>
    </source>
</reference>
<comment type="similarity">
    <text evidence="2">Belongs to the mTERF family.</text>
</comment>
<dbReference type="HOGENOM" id="CLU_338402_0_0_1"/>
<comment type="subcellular location">
    <subcellularLocation>
        <location evidence="1">Mitochondrion</location>
    </subcellularLocation>
</comment>
<evidence type="ECO:0000256" key="6">
    <source>
        <dbReference type="ARBA" id="ARBA00023163"/>
    </source>
</evidence>
<reference evidence="9" key="2">
    <citation type="submission" date="2015-02" db="UniProtKB">
        <authorList>
            <consortium name="EnsemblMetazoa"/>
        </authorList>
    </citation>
    <scope>IDENTIFICATION</scope>
</reference>
<dbReference type="GO" id="GO:0006390">
    <property type="term" value="P:mitochondrial transcription"/>
    <property type="evidence" value="ECO:0007669"/>
    <property type="project" value="TreeGrafter"/>
</dbReference>
<dbReference type="EMBL" id="JH431827">
    <property type="status" value="NOT_ANNOTATED_CDS"/>
    <property type="molecule type" value="Genomic_DNA"/>
</dbReference>
<dbReference type="InterPro" id="IPR003690">
    <property type="entry name" value="MTERF"/>
</dbReference>
<keyword evidence="4" id="KW-0805">Transcription regulation</keyword>
<dbReference type="SMART" id="SM00733">
    <property type="entry name" value="Mterf"/>
    <property type="match status" value="10"/>
</dbReference>
<evidence type="ECO:0000256" key="1">
    <source>
        <dbReference type="ARBA" id="ARBA00004173"/>
    </source>
</evidence>
<evidence type="ECO:0000256" key="4">
    <source>
        <dbReference type="ARBA" id="ARBA00023015"/>
    </source>
</evidence>
<proteinExistence type="inferred from homology"/>
<dbReference type="GO" id="GO:0061668">
    <property type="term" value="P:mitochondrial ribosome assembly"/>
    <property type="evidence" value="ECO:0007669"/>
    <property type="project" value="TreeGrafter"/>
</dbReference>
<keyword evidence="6" id="KW-0804">Transcription</keyword>
<dbReference type="AlphaFoldDB" id="T1JPG1"/>
<accession>T1JPG1</accession>
<dbReference type="InterPro" id="IPR038538">
    <property type="entry name" value="MTERF_sf"/>
</dbReference>
<evidence type="ECO:0000256" key="8">
    <source>
        <dbReference type="SAM" id="MobiDB-lite"/>
    </source>
</evidence>
<sequence>MIAYIGSTTQLIVEQSANLPILNSVKFQSSDVKADYEYYKGLKNAFHPEPETAEAKLSTSTQIVEDTLKKLNVEEKRSCGCSSSDPKKPFVSDLVNERIILPHADKTVSSENIGPAKPYETERRREVQAIDADAIPIQNVVCEKELVNYDSLDDDKTESQHQKYDSKTEKPKKKFRSKNKIKLAKHAKFSELLQQFVKIGVDLNRWDTMKDVSEIILSKDFNRDVKPHIDFLIENELPADQVGYFLTKNPYILVFTLENLKRRIDFYKSKNFSSHDIGRMICKAVFLLNIKTSVVDVRFKKFQDEIKLSDDEIRDVITRQPKLITFDFFKIKISHQTLVNEFQLAPKEIKMLFVSKPKLWLTDEDSIRNRLDYVHRHMGISKADIARSPEILLRRKFIIKQRHLFLKSINRADYNWPNENSVNLKDFIWCNDRDFCKTVAKTSVRDADKIAGNDQIQTKNISSTSDDKQYPDSFQPENSIGKSYSIEIVKDALKTLKVTKQKSENVSQNDIGMSVTEMLLREQNLSTESKKDPECPEIPTDSSNQIIKHKTRSTVPEQLIKPSFNFAPFVNHSKSLQQLIKLGVDLSHWETLRDVPEMILRKDFDRDFKPYIQFLIDKGVSSDDLGYYFTKNPFILKERLENLQIRINYFESKKFTPEAIGYMISKAPFLLNQKTSIIDERLGFYQKELKLNGDEVRSAITRQPKLLTWSFIKIKQMHYTTDKELGFSRDERKALFLAKPKLWLASRSHVLERFNYVHNVMAISHEDVTRFPEVLLSRLFRIKERHLYLKSLNRAQYDPTKENYVSLKELVAHDDLDFCKNVARTTTIQFNNFLKTLQIKT</sequence>
<evidence type="ECO:0000313" key="9">
    <source>
        <dbReference type="EnsemblMetazoa" id="SMAR015738-PA"/>
    </source>
</evidence>
<feature type="compositionally biased region" description="Polar residues" evidence="8">
    <location>
        <begin position="455"/>
        <end position="464"/>
    </location>
</feature>
<keyword evidence="5" id="KW-0496">Mitochondrion</keyword>
<feature type="compositionally biased region" description="Basic and acidic residues" evidence="8">
    <location>
        <begin position="157"/>
        <end position="169"/>
    </location>
</feature>
<dbReference type="EnsemblMetazoa" id="SMAR015738-RA">
    <property type="protein sequence ID" value="SMAR015738-PA"/>
    <property type="gene ID" value="SMAR015738"/>
</dbReference>
<dbReference type="Proteomes" id="UP000014500">
    <property type="component" value="Unassembled WGS sequence"/>
</dbReference>
<protein>
    <recommendedName>
        <fullName evidence="7">Transcription termination factor 3, mitochondrial</fullName>
    </recommendedName>
</protein>
<dbReference type="GO" id="GO:0006355">
    <property type="term" value="P:regulation of DNA-templated transcription"/>
    <property type="evidence" value="ECO:0007669"/>
    <property type="project" value="UniProtKB-ARBA"/>
</dbReference>
<dbReference type="Pfam" id="PF02536">
    <property type="entry name" value="mTERF"/>
    <property type="match status" value="2"/>
</dbReference>
<dbReference type="PANTHER" id="PTHR13068:SF112">
    <property type="entry name" value="TRANSCRIPTION TERMINATION FACTOR 3, MITOCHONDRIAL"/>
    <property type="match status" value="1"/>
</dbReference>
<dbReference type="Gene3D" id="1.25.70.10">
    <property type="entry name" value="Transcription termination factor 3, mitochondrial"/>
    <property type="match status" value="2"/>
</dbReference>
<evidence type="ECO:0000256" key="2">
    <source>
        <dbReference type="ARBA" id="ARBA00007692"/>
    </source>
</evidence>
<keyword evidence="3" id="KW-0809">Transit peptide</keyword>
<evidence type="ECO:0000256" key="5">
    <source>
        <dbReference type="ARBA" id="ARBA00023128"/>
    </source>
</evidence>
<evidence type="ECO:0000256" key="3">
    <source>
        <dbReference type="ARBA" id="ARBA00022946"/>
    </source>
</evidence>
<name>T1JPG1_STRMM</name>
<organism evidence="9 10">
    <name type="scientific">Strigamia maritima</name>
    <name type="common">European centipede</name>
    <name type="synonym">Geophilus maritimus</name>
    <dbReference type="NCBI Taxonomy" id="126957"/>
    <lineage>
        <taxon>Eukaryota</taxon>
        <taxon>Metazoa</taxon>
        <taxon>Ecdysozoa</taxon>
        <taxon>Arthropoda</taxon>
        <taxon>Myriapoda</taxon>
        <taxon>Chilopoda</taxon>
        <taxon>Pleurostigmophora</taxon>
        <taxon>Geophilomorpha</taxon>
        <taxon>Linotaeniidae</taxon>
        <taxon>Strigamia</taxon>
    </lineage>
</organism>
<dbReference type="PANTHER" id="PTHR13068">
    <property type="entry name" value="CGI-12 PROTEIN-RELATED"/>
    <property type="match status" value="1"/>
</dbReference>
<keyword evidence="10" id="KW-1185">Reference proteome</keyword>
<evidence type="ECO:0000256" key="7">
    <source>
        <dbReference type="ARBA" id="ARBA00071275"/>
    </source>
</evidence>
<dbReference type="FunFam" id="1.25.70.10:FF:000002">
    <property type="entry name" value="transcription termination factor 3, mitochondrial"/>
    <property type="match status" value="1"/>
</dbReference>
<dbReference type="GO" id="GO:0003676">
    <property type="term" value="F:nucleic acid binding"/>
    <property type="evidence" value="ECO:0007669"/>
    <property type="project" value="InterPro"/>
</dbReference>
<feature type="region of interest" description="Disordered" evidence="8">
    <location>
        <begin position="153"/>
        <end position="175"/>
    </location>
</feature>
<dbReference type="GO" id="GO:0005739">
    <property type="term" value="C:mitochondrion"/>
    <property type="evidence" value="ECO:0007669"/>
    <property type="project" value="UniProtKB-SubCell"/>
</dbReference>
<evidence type="ECO:0000313" key="10">
    <source>
        <dbReference type="Proteomes" id="UP000014500"/>
    </source>
</evidence>